<dbReference type="PRINTS" id="PR00081">
    <property type="entry name" value="GDHRDH"/>
</dbReference>
<dbReference type="AlphaFoldDB" id="A0A0F7SJL0"/>
<evidence type="ECO:0000256" key="2">
    <source>
        <dbReference type="ARBA" id="ARBA00022857"/>
    </source>
</evidence>
<dbReference type="GO" id="GO:0005829">
    <property type="term" value="C:cytosol"/>
    <property type="evidence" value="ECO:0007669"/>
    <property type="project" value="TreeGrafter"/>
</dbReference>
<evidence type="ECO:0000256" key="3">
    <source>
        <dbReference type="ARBA" id="ARBA00023002"/>
    </source>
</evidence>
<evidence type="ECO:0000313" key="4">
    <source>
        <dbReference type="EMBL" id="CDZ97534.1"/>
    </source>
</evidence>
<name>A0A0F7SJL0_PHARH</name>
<dbReference type="PANTHER" id="PTHR43391">
    <property type="entry name" value="RETINOL DEHYDROGENASE-RELATED"/>
    <property type="match status" value="1"/>
</dbReference>
<reference evidence="4" key="1">
    <citation type="submission" date="2014-08" db="EMBL/GenBank/DDBJ databases">
        <authorList>
            <person name="Sharma Rahul"/>
            <person name="Thines Marco"/>
        </authorList>
    </citation>
    <scope>NUCLEOTIDE SEQUENCE</scope>
</reference>
<dbReference type="InterPro" id="IPR002347">
    <property type="entry name" value="SDR_fam"/>
</dbReference>
<proteinExistence type="inferred from homology"/>
<dbReference type="InterPro" id="IPR020904">
    <property type="entry name" value="Sc_DH/Rdtase_CS"/>
</dbReference>
<dbReference type="CDD" id="cd05233">
    <property type="entry name" value="SDR_c"/>
    <property type="match status" value="1"/>
</dbReference>
<keyword evidence="2" id="KW-0521">NADP</keyword>
<protein>
    <submittedName>
        <fullName evidence="4">Predicted dehydrogenase</fullName>
    </submittedName>
</protein>
<dbReference type="Gene3D" id="3.40.50.720">
    <property type="entry name" value="NAD(P)-binding Rossmann-like Domain"/>
    <property type="match status" value="1"/>
</dbReference>
<dbReference type="GO" id="GO:0016491">
    <property type="term" value="F:oxidoreductase activity"/>
    <property type="evidence" value="ECO:0007669"/>
    <property type="project" value="UniProtKB-KW"/>
</dbReference>
<keyword evidence="3" id="KW-0560">Oxidoreductase</keyword>
<accession>A0A0F7SJL0</accession>
<dbReference type="PROSITE" id="PS00061">
    <property type="entry name" value="ADH_SHORT"/>
    <property type="match status" value="1"/>
</dbReference>
<dbReference type="EMBL" id="LN483211">
    <property type="protein sequence ID" value="CDZ97534.1"/>
    <property type="molecule type" value="Genomic_DNA"/>
</dbReference>
<dbReference type="PANTHER" id="PTHR43391:SF14">
    <property type="entry name" value="DEHYDROGENASE_REDUCTASE SDR FAMILY PROTEIN 7-LIKE"/>
    <property type="match status" value="1"/>
</dbReference>
<comment type="similarity">
    <text evidence="1">Belongs to the short-chain dehydrogenases/reductases (SDR) family.</text>
</comment>
<dbReference type="Pfam" id="PF00106">
    <property type="entry name" value="adh_short"/>
    <property type="match status" value="1"/>
</dbReference>
<organism evidence="4">
    <name type="scientific">Phaffia rhodozyma</name>
    <name type="common">Yeast</name>
    <name type="synonym">Xanthophyllomyces dendrorhous</name>
    <dbReference type="NCBI Taxonomy" id="264483"/>
    <lineage>
        <taxon>Eukaryota</taxon>
        <taxon>Fungi</taxon>
        <taxon>Dikarya</taxon>
        <taxon>Basidiomycota</taxon>
        <taxon>Agaricomycotina</taxon>
        <taxon>Tremellomycetes</taxon>
        <taxon>Cystofilobasidiales</taxon>
        <taxon>Mrakiaceae</taxon>
        <taxon>Phaffia</taxon>
    </lineage>
</organism>
<sequence length="352" mass="38353">MSQSEENKKVTGEPIMLNSISKFERSADYFPCQIPRLPYLLENLVLSLTTMSMSSVSVLTTLAMLPLSILKSLTPLPKPSPDRVQTVLITGGSGQIGGSLLKQYDSSAYHLVLLLRQPEKTDTYNLPRVATYEIIKHDLTTFDKEQTKAMVKEIAVRRGGIDVLLQVSGTAGHMEEAWSEAGTRSWGVDFVRRVSDTNVTGCVNLILATWESMIPYKKGSIVIVASSASIYAPCTFAAYGASKAYLYHLGQSLRVLSVPHNIGVTIICPGFIDSPMTKNLRKWGSTLPDFGFASPDGLAHRIRRAQLCNEGTVIWPIGQVAPLYGATSMNPLHEELGRWFGAATGATGTIIS</sequence>
<dbReference type="SUPFAM" id="SSF51735">
    <property type="entry name" value="NAD(P)-binding Rossmann-fold domains"/>
    <property type="match status" value="1"/>
</dbReference>
<dbReference type="InterPro" id="IPR036291">
    <property type="entry name" value="NAD(P)-bd_dom_sf"/>
</dbReference>
<evidence type="ECO:0000256" key="1">
    <source>
        <dbReference type="ARBA" id="ARBA00006484"/>
    </source>
</evidence>